<reference evidence="2" key="1">
    <citation type="journal article" date="2019" name="Int. J. Syst. Evol. Microbiol.">
        <title>The Global Catalogue of Microorganisms (GCM) 10K type strain sequencing project: providing services to taxonomists for standard genome sequencing and annotation.</title>
        <authorList>
            <consortium name="The Broad Institute Genomics Platform"/>
            <consortium name="The Broad Institute Genome Sequencing Center for Infectious Disease"/>
            <person name="Wu L."/>
            <person name="Ma J."/>
        </authorList>
    </citation>
    <scope>NUCLEOTIDE SEQUENCE [LARGE SCALE GENOMIC DNA]</scope>
    <source>
        <strain evidence="2">JCM 18304</strain>
    </source>
</reference>
<evidence type="ECO:0000313" key="2">
    <source>
        <dbReference type="Proteomes" id="UP001501570"/>
    </source>
</evidence>
<dbReference type="Proteomes" id="UP001501570">
    <property type="component" value="Unassembled WGS sequence"/>
</dbReference>
<comment type="caution">
    <text evidence="1">The sequence shown here is derived from an EMBL/GenBank/DDBJ whole genome shotgun (WGS) entry which is preliminary data.</text>
</comment>
<organism evidence="1 2">
    <name type="scientific">Rugosimonospora acidiphila</name>
    <dbReference type="NCBI Taxonomy" id="556531"/>
    <lineage>
        <taxon>Bacteria</taxon>
        <taxon>Bacillati</taxon>
        <taxon>Actinomycetota</taxon>
        <taxon>Actinomycetes</taxon>
        <taxon>Micromonosporales</taxon>
        <taxon>Micromonosporaceae</taxon>
        <taxon>Rugosimonospora</taxon>
    </lineage>
</organism>
<dbReference type="EMBL" id="BAABJQ010000008">
    <property type="protein sequence ID" value="GAA5186836.1"/>
    <property type="molecule type" value="Genomic_DNA"/>
</dbReference>
<gene>
    <name evidence="1" type="ORF">GCM10023322_33920</name>
</gene>
<dbReference type="RefSeq" id="WP_345630635.1">
    <property type="nucleotide sequence ID" value="NZ_BAABJQ010000008.1"/>
</dbReference>
<proteinExistence type="predicted"/>
<name>A0ABP9RTE2_9ACTN</name>
<evidence type="ECO:0000313" key="1">
    <source>
        <dbReference type="EMBL" id="GAA5186836.1"/>
    </source>
</evidence>
<keyword evidence="2" id="KW-1185">Reference proteome</keyword>
<sequence length="237" mass="26610">MSPLTERIQEAHGLPHWRRATTVEADVTYGGPFWALKGVADLASTDQVVADVHRQHIRLAQPSGRVIEWDKESDVVTVTEPDGIVDRLEHPRASFDGFTGESKWSVRQAAYFRAYATWLYLIEAYVFTYPGVEVAETEPWAENGESWHVLRVTFPETIDVHSTTQLYYFNAGGNLVRLDYEPEVNGASPTAHYQPEHATVDGAVITTKHEVFVRNEDGTPNRSLMPISVDVTGITLR</sequence>
<accession>A0ABP9RTE2</accession>
<protein>
    <submittedName>
        <fullName evidence="1">Uncharacterized protein</fullName>
    </submittedName>
</protein>